<sequence length="231" mass="26052">MFELLKSFTSHNCLQIEHSSKSLRARWNNPAPTLVRRWTCVSGVIDTVSFEIRRLTPQEFSMLAPQLVEIYIEAMGYDPVTFSRSVDNWRADSMRPGFTALIAAHDNGVVGVAYGFLGSPDTWWDSELRRALRCNGGPTESEWSMLRSYFEVAEVHVLPSFQGHGLGKQLLEGLLWNIPARFALLSTPEAPQEANGAFRLYRSVGFFDVVRHHRYPADPRPFAILGVGLPL</sequence>
<dbReference type="PROSITE" id="PS51186">
    <property type="entry name" value="GNAT"/>
    <property type="match status" value="1"/>
</dbReference>
<dbReference type="Proteomes" id="UP000280707">
    <property type="component" value="Chromosome"/>
</dbReference>
<evidence type="ECO:0000313" key="2">
    <source>
        <dbReference type="EMBL" id="VEH73279.1"/>
    </source>
</evidence>
<organism evidence="2 3">
    <name type="scientific">Corynebacterium segmentosum</name>
    <dbReference type="NCBI Taxonomy" id="43990"/>
    <lineage>
        <taxon>Bacteria</taxon>
        <taxon>Bacillati</taxon>
        <taxon>Actinomycetota</taxon>
        <taxon>Actinomycetes</taxon>
        <taxon>Mycobacteriales</taxon>
        <taxon>Corynebacteriaceae</taxon>
        <taxon>Corynebacterium</taxon>
    </lineage>
</organism>
<dbReference type="SUPFAM" id="SSF55729">
    <property type="entry name" value="Acyl-CoA N-acyltransferases (Nat)"/>
    <property type="match status" value="1"/>
</dbReference>
<dbReference type="Gene3D" id="3.40.630.30">
    <property type="match status" value="1"/>
</dbReference>
<dbReference type="EMBL" id="LR134408">
    <property type="protein sequence ID" value="VEH73279.1"/>
    <property type="molecule type" value="Genomic_DNA"/>
</dbReference>
<name>A0ABY6TEL3_9CORY</name>
<dbReference type="Pfam" id="PF13508">
    <property type="entry name" value="Acetyltransf_7"/>
    <property type="match status" value="1"/>
</dbReference>
<keyword evidence="3" id="KW-1185">Reference proteome</keyword>
<dbReference type="InterPro" id="IPR016181">
    <property type="entry name" value="Acyl_CoA_acyltransferase"/>
</dbReference>
<gene>
    <name evidence="2" type="ORF">NCTC934_01575</name>
</gene>
<protein>
    <submittedName>
        <fullName evidence="2">GCN5-related N-acetyltransferase</fullName>
    </submittedName>
</protein>
<reference evidence="2 3" key="1">
    <citation type="submission" date="2018-12" db="EMBL/GenBank/DDBJ databases">
        <authorList>
            <consortium name="Pathogen Informatics"/>
        </authorList>
    </citation>
    <scope>NUCLEOTIDE SEQUENCE [LARGE SCALE GENOMIC DNA]</scope>
    <source>
        <strain evidence="2 3">NCTC934</strain>
    </source>
</reference>
<feature type="domain" description="N-acetyltransferase" evidence="1">
    <location>
        <begin position="50"/>
        <end position="231"/>
    </location>
</feature>
<proteinExistence type="predicted"/>
<accession>A0ABY6TEL3</accession>
<evidence type="ECO:0000259" key="1">
    <source>
        <dbReference type="PROSITE" id="PS51186"/>
    </source>
</evidence>
<dbReference type="CDD" id="cd04301">
    <property type="entry name" value="NAT_SF"/>
    <property type="match status" value="1"/>
</dbReference>
<evidence type="ECO:0000313" key="3">
    <source>
        <dbReference type="Proteomes" id="UP000280707"/>
    </source>
</evidence>
<dbReference type="InterPro" id="IPR000182">
    <property type="entry name" value="GNAT_dom"/>
</dbReference>